<evidence type="ECO:0000313" key="3">
    <source>
        <dbReference type="Proteomes" id="UP001083770"/>
    </source>
</evidence>
<dbReference type="Proteomes" id="UP001083770">
    <property type="component" value="Unassembled WGS sequence"/>
</dbReference>
<feature type="transmembrane region" description="Helical" evidence="1">
    <location>
        <begin position="44"/>
        <end position="63"/>
    </location>
</feature>
<gene>
    <name evidence="2" type="ORF">O4G74_10210</name>
</gene>
<sequence length="128" mass="14091">MVDSALFAFLAAIHLLPAIAAVFPRQIQRLYGVEPADRTLVTLLQHRAMLLGLVGFGFLAAAFRVDEIGWHAWLLGAASMISFLLFAVINRQLTGPLRLIAIVDAIGLIPLGILFVRQPWFHNTYLGV</sequence>
<keyword evidence="1" id="KW-1133">Transmembrane helix</keyword>
<comment type="caution">
    <text evidence="2">The sequence shown here is derived from an EMBL/GenBank/DDBJ whole genome shotgun (WGS) entry which is preliminary data.</text>
</comment>
<evidence type="ECO:0000256" key="1">
    <source>
        <dbReference type="SAM" id="Phobius"/>
    </source>
</evidence>
<organism evidence="2 3">
    <name type="scientific">Henriciella marina</name>
    <dbReference type="NCBI Taxonomy" id="453851"/>
    <lineage>
        <taxon>Bacteria</taxon>
        <taxon>Pseudomonadati</taxon>
        <taxon>Pseudomonadota</taxon>
        <taxon>Alphaproteobacteria</taxon>
        <taxon>Hyphomonadales</taxon>
        <taxon>Hyphomonadaceae</taxon>
        <taxon>Henriciella</taxon>
    </lineage>
</organism>
<protein>
    <recommendedName>
        <fullName evidence="4">Phosphopantetheine adenylyltransferase</fullName>
    </recommendedName>
</protein>
<keyword evidence="3" id="KW-1185">Reference proteome</keyword>
<evidence type="ECO:0000313" key="2">
    <source>
        <dbReference type="EMBL" id="MCZ4298432.1"/>
    </source>
</evidence>
<keyword evidence="1" id="KW-0472">Membrane</keyword>
<proteinExistence type="predicted"/>
<accession>A0ABT4LVQ1</accession>
<evidence type="ECO:0008006" key="4">
    <source>
        <dbReference type="Google" id="ProtNLM"/>
    </source>
</evidence>
<keyword evidence="1" id="KW-0812">Transmembrane</keyword>
<dbReference type="EMBL" id="JAPWGW010000003">
    <property type="protein sequence ID" value="MCZ4298432.1"/>
    <property type="molecule type" value="Genomic_DNA"/>
</dbReference>
<feature type="transmembrane region" description="Helical" evidence="1">
    <location>
        <begin position="70"/>
        <end position="89"/>
    </location>
</feature>
<reference evidence="2" key="1">
    <citation type="submission" date="2022-12" db="EMBL/GenBank/DDBJ databases">
        <title>Bacterial isolates from different developmental stages of Nematostella vectensis.</title>
        <authorList>
            <person name="Fraune S."/>
        </authorList>
    </citation>
    <scope>NUCLEOTIDE SEQUENCE</scope>
    <source>
        <strain evidence="2">G21632-S1</strain>
    </source>
</reference>
<dbReference type="RefSeq" id="WP_269402506.1">
    <property type="nucleotide sequence ID" value="NZ_JAPWGW010000003.1"/>
</dbReference>
<feature type="transmembrane region" description="Helical" evidence="1">
    <location>
        <begin position="95"/>
        <end position="116"/>
    </location>
</feature>
<name>A0ABT4LVQ1_9PROT</name>